<evidence type="ECO:0000256" key="2">
    <source>
        <dbReference type="ARBA" id="ARBA00022729"/>
    </source>
</evidence>
<dbReference type="RefSeq" id="XP_001025479.1">
    <property type="nucleotide sequence ID" value="XM_001025479.1"/>
</dbReference>
<dbReference type="InParanoid" id="Q24BS4"/>
<dbReference type="PROSITE" id="PS51904">
    <property type="entry name" value="GLYCOSYL_HYDROL_F25_2"/>
    <property type="match status" value="1"/>
</dbReference>
<dbReference type="OrthoDB" id="2251794at2759"/>
<dbReference type="InterPro" id="IPR002053">
    <property type="entry name" value="Glyco_hydro_25"/>
</dbReference>
<dbReference type="STRING" id="312017.Q24BS4"/>
<dbReference type="InterPro" id="IPR051595">
    <property type="entry name" value="GH25_Enzymes"/>
</dbReference>
<dbReference type="GO" id="GO:0009253">
    <property type="term" value="P:peptidoglycan catabolic process"/>
    <property type="evidence" value="ECO:0007669"/>
    <property type="project" value="InterPro"/>
</dbReference>
<gene>
    <name evidence="3" type="ORF">TTHERM_01243480</name>
</gene>
<dbReference type="EMBL" id="GG662384">
    <property type="protein sequence ID" value="EAS05234.1"/>
    <property type="molecule type" value="Genomic_DNA"/>
</dbReference>
<dbReference type="Pfam" id="PF01183">
    <property type="entry name" value="Glyco_hydro_25"/>
    <property type="match status" value="1"/>
</dbReference>
<dbReference type="SUPFAM" id="SSF51445">
    <property type="entry name" value="(Trans)glycosidases"/>
    <property type="match status" value="1"/>
</dbReference>
<dbReference type="PANTHER" id="PTHR23208:SF36">
    <property type="entry name" value="LYSOZYME-RELATED"/>
    <property type="match status" value="1"/>
</dbReference>
<dbReference type="HOGENOM" id="CLU_073372_3_0_1"/>
<proteinExistence type="inferred from homology"/>
<sequence length="228" mass="25820">MKFFAKLIILSVVASAVFCNFGIDIATLFNNYQCFVDNGYDLAIIRAYRSLGLVDANANTNLLNARAAGMDTDVYMFPCINDSKITAEQQVDDMINNLSLISSEDEGDAYDTIWVDVETNPSTTCSWNNISSVQDRCNYLQRIVNQILYRGKKVGIYASHYMWVQIFGDDKNCQNFNQLPLWYARYNNVTSTSDYSQYPFGGWTSAYAKQYAGSVSLCNVTVDLDYYN</sequence>
<dbReference type="GeneID" id="7843733"/>
<keyword evidence="4" id="KW-1185">Reference proteome</keyword>
<evidence type="ECO:0000313" key="4">
    <source>
        <dbReference type="Proteomes" id="UP000009168"/>
    </source>
</evidence>
<dbReference type="KEGG" id="tet:TTHERM_01243480"/>
<dbReference type="InterPro" id="IPR017853">
    <property type="entry name" value="GH"/>
</dbReference>
<dbReference type="Gene3D" id="3.20.20.80">
    <property type="entry name" value="Glycosidases"/>
    <property type="match status" value="1"/>
</dbReference>
<dbReference type="eggNOG" id="ENOG502S5CG">
    <property type="taxonomic scope" value="Eukaryota"/>
</dbReference>
<reference evidence="4" key="1">
    <citation type="journal article" date="2006" name="PLoS Biol.">
        <title>Macronuclear genome sequence of the ciliate Tetrahymena thermophila, a model eukaryote.</title>
        <authorList>
            <person name="Eisen J.A."/>
            <person name="Coyne R.S."/>
            <person name="Wu M."/>
            <person name="Wu D."/>
            <person name="Thiagarajan M."/>
            <person name="Wortman J.R."/>
            <person name="Badger J.H."/>
            <person name="Ren Q."/>
            <person name="Amedeo P."/>
            <person name="Jones K.M."/>
            <person name="Tallon L.J."/>
            <person name="Delcher A.L."/>
            <person name="Salzberg S.L."/>
            <person name="Silva J.C."/>
            <person name="Haas B.J."/>
            <person name="Majoros W.H."/>
            <person name="Farzad M."/>
            <person name="Carlton J.M."/>
            <person name="Smith R.K. Jr."/>
            <person name="Garg J."/>
            <person name="Pearlman R.E."/>
            <person name="Karrer K.M."/>
            <person name="Sun L."/>
            <person name="Manning G."/>
            <person name="Elde N.C."/>
            <person name="Turkewitz A.P."/>
            <person name="Asai D.J."/>
            <person name="Wilkes D.E."/>
            <person name="Wang Y."/>
            <person name="Cai H."/>
            <person name="Collins K."/>
            <person name="Stewart B.A."/>
            <person name="Lee S.R."/>
            <person name="Wilamowska K."/>
            <person name="Weinberg Z."/>
            <person name="Ruzzo W.L."/>
            <person name="Wloga D."/>
            <person name="Gaertig J."/>
            <person name="Frankel J."/>
            <person name="Tsao C.-C."/>
            <person name="Gorovsky M.A."/>
            <person name="Keeling P.J."/>
            <person name="Waller R.F."/>
            <person name="Patron N.J."/>
            <person name="Cherry J.M."/>
            <person name="Stover N.A."/>
            <person name="Krieger C.J."/>
            <person name="del Toro C."/>
            <person name="Ryder H.F."/>
            <person name="Williamson S.C."/>
            <person name="Barbeau R.A."/>
            <person name="Hamilton E.P."/>
            <person name="Orias E."/>
        </authorList>
    </citation>
    <scope>NUCLEOTIDE SEQUENCE [LARGE SCALE GENOMIC DNA]</scope>
    <source>
        <strain evidence="4">SB210</strain>
    </source>
</reference>
<organism evidence="3 4">
    <name type="scientific">Tetrahymena thermophila (strain SB210)</name>
    <dbReference type="NCBI Taxonomy" id="312017"/>
    <lineage>
        <taxon>Eukaryota</taxon>
        <taxon>Sar</taxon>
        <taxon>Alveolata</taxon>
        <taxon>Ciliophora</taxon>
        <taxon>Intramacronucleata</taxon>
        <taxon>Oligohymenophorea</taxon>
        <taxon>Hymenostomatida</taxon>
        <taxon>Tetrahymenina</taxon>
        <taxon>Tetrahymenidae</taxon>
        <taxon>Tetrahymena</taxon>
    </lineage>
</organism>
<keyword evidence="2" id="KW-0732">Signal</keyword>
<dbReference type="OMA" id="WSSPTMK"/>
<dbReference type="GO" id="GO:0016998">
    <property type="term" value="P:cell wall macromolecule catabolic process"/>
    <property type="evidence" value="ECO:0007669"/>
    <property type="project" value="InterPro"/>
</dbReference>
<dbReference type="PANTHER" id="PTHR23208">
    <property type="entry name" value="LYSOZYME PROTEIN"/>
    <property type="match status" value="1"/>
</dbReference>
<comment type="similarity">
    <text evidence="1">Belongs to the glycosyl hydrolase 25 family.</text>
</comment>
<keyword evidence="3" id="KW-0378">Hydrolase</keyword>
<dbReference type="GO" id="GO:0007165">
    <property type="term" value="P:signal transduction"/>
    <property type="evidence" value="ECO:0007669"/>
    <property type="project" value="TreeGrafter"/>
</dbReference>
<evidence type="ECO:0000313" key="3">
    <source>
        <dbReference type="EMBL" id="EAS05234.1"/>
    </source>
</evidence>
<dbReference type="CDD" id="cd06416">
    <property type="entry name" value="GH25_Lys1-like"/>
    <property type="match status" value="1"/>
</dbReference>
<protein>
    <submittedName>
        <fullName evidence="3">Glycosyl hydrolase family 25 protein</fullName>
    </submittedName>
</protein>
<dbReference type="GO" id="GO:0003796">
    <property type="term" value="F:lysozyme activity"/>
    <property type="evidence" value="ECO:0007669"/>
    <property type="project" value="InterPro"/>
</dbReference>
<dbReference type="Proteomes" id="UP000009168">
    <property type="component" value="Unassembled WGS sequence"/>
</dbReference>
<dbReference type="AlphaFoldDB" id="Q24BS4"/>
<name>Q24BS4_TETTS</name>
<accession>Q24BS4</accession>
<evidence type="ECO:0000256" key="1">
    <source>
        <dbReference type="ARBA" id="ARBA00010646"/>
    </source>
</evidence>